<proteinExistence type="inferred from homology"/>
<dbReference type="InterPro" id="IPR016159">
    <property type="entry name" value="Cullin_repeat-like_dom_sf"/>
</dbReference>
<dbReference type="PANTHER" id="PTHR11932">
    <property type="entry name" value="CULLIN"/>
    <property type="match status" value="1"/>
</dbReference>
<organism evidence="3 4">
    <name type="scientific">Apostasia shenzhenica</name>
    <dbReference type="NCBI Taxonomy" id="1088818"/>
    <lineage>
        <taxon>Eukaryota</taxon>
        <taxon>Viridiplantae</taxon>
        <taxon>Streptophyta</taxon>
        <taxon>Embryophyta</taxon>
        <taxon>Tracheophyta</taxon>
        <taxon>Spermatophyta</taxon>
        <taxon>Magnoliopsida</taxon>
        <taxon>Liliopsida</taxon>
        <taxon>Asparagales</taxon>
        <taxon>Orchidaceae</taxon>
        <taxon>Apostasioideae</taxon>
        <taxon>Apostasia</taxon>
    </lineage>
</organism>
<dbReference type="Pfam" id="PF00888">
    <property type="entry name" value="Cullin"/>
    <property type="match status" value="1"/>
</dbReference>
<name>A0A2I0AFK6_9ASPA</name>
<reference evidence="3 4" key="1">
    <citation type="journal article" date="2017" name="Nature">
        <title>The Apostasia genome and the evolution of orchids.</title>
        <authorList>
            <person name="Zhang G.Q."/>
            <person name="Liu K.W."/>
            <person name="Li Z."/>
            <person name="Lohaus R."/>
            <person name="Hsiao Y.Y."/>
            <person name="Niu S.C."/>
            <person name="Wang J.Y."/>
            <person name="Lin Y.C."/>
            <person name="Xu Q."/>
            <person name="Chen L.J."/>
            <person name="Yoshida K."/>
            <person name="Fujiwara S."/>
            <person name="Wang Z.W."/>
            <person name="Zhang Y.Q."/>
            <person name="Mitsuda N."/>
            <person name="Wang M."/>
            <person name="Liu G.H."/>
            <person name="Pecoraro L."/>
            <person name="Huang H.X."/>
            <person name="Xiao X.J."/>
            <person name="Lin M."/>
            <person name="Wu X.Y."/>
            <person name="Wu W.L."/>
            <person name="Chen Y.Y."/>
            <person name="Chang S.B."/>
            <person name="Sakamoto S."/>
            <person name="Ohme-Takagi M."/>
            <person name="Yagi M."/>
            <person name="Zeng S.J."/>
            <person name="Shen C.Y."/>
            <person name="Yeh C.M."/>
            <person name="Luo Y.B."/>
            <person name="Tsai W.C."/>
            <person name="Van de Peer Y."/>
            <person name="Liu Z.J."/>
        </authorList>
    </citation>
    <scope>NUCLEOTIDE SEQUENCE [LARGE SCALE GENOMIC DNA]</scope>
    <source>
        <strain evidence="4">cv. Shenzhen</strain>
        <tissue evidence="3">Stem</tissue>
    </source>
</reference>
<dbReference type="InterPro" id="IPR001373">
    <property type="entry name" value="Cullin_N"/>
</dbReference>
<feature type="domain" description="Cullin N-terminal" evidence="2">
    <location>
        <begin position="31"/>
        <end position="100"/>
    </location>
</feature>
<dbReference type="SUPFAM" id="SSF74788">
    <property type="entry name" value="Cullin repeat-like"/>
    <property type="match status" value="1"/>
</dbReference>
<dbReference type="OrthoDB" id="670407at2759"/>
<evidence type="ECO:0000313" key="3">
    <source>
        <dbReference type="EMBL" id="PKA54340.1"/>
    </source>
</evidence>
<dbReference type="InterPro" id="IPR045093">
    <property type="entry name" value="Cullin"/>
</dbReference>
<dbReference type="AlphaFoldDB" id="A0A2I0AFK6"/>
<dbReference type="Proteomes" id="UP000236161">
    <property type="component" value="Unassembled WGS sequence"/>
</dbReference>
<accession>A0A2I0AFK6</accession>
<dbReference type="Gene3D" id="1.20.1310.10">
    <property type="entry name" value="Cullin Repeats"/>
    <property type="match status" value="1"/>
</dbReference>
<gene>
    <name evidence="3" type="primary">CUL1</name>
    <name evidence="3" type="ORF">AXF42_Ash000173</name>
</gene>
<sequence>MLRKLVKRRSKHNIIVRWLLHFFHFLHRYFTLVDQKCKREQTDIALLKNVLNIFVEIGLGSRDCYENDIKATFLEEVAVYYSHKASNWVLEDSCLDYMLKDRSTHISCTLIYFNNISLSTTYLSSYHPIEVFDC</sequence>
<comment type="similarity">
    <text evidence="1">Belongs to the cullin family.</text>
</comment>
<evidence type="ECO:0000259" key="2">
    <source>
        <dbReference type="Pfam" id="PF00888"/>
    </source>
</evidence>
<evidence type="ECO:0000313" key="4">
    <source>
        <dbReference type="Proteomes" id="UP000236161"/>
    </source>
</evidence>
<protein>
    <submittedName>
        <fullName evidence="3">Cullin-1</fullName>
    </submittedName>
</protein>
<dbReference type="EMBL" id="KZ451982">
    <property type="protein sequence ID" value="PKA54340.1"/>
    <property type="molecule type" value="Genomic_DNA"/>
</dbReference>
<dbReference type="STRING" id="1088818.A0A2I0AFK6"/>
<keyword evidence="4" id="KW-1185">Reference proteome</keyword>
<evidence type="ECO:0000256" key="1">
    <source>
        <dbReference type="ARBA" id="ARBA00006019"/>
    </source>
</evidence>